<keyword evidence="2" id="KW-1185">Reference proteome</keyword>
<sequence length="150" mass="17054">MPTHTSHTLLATTPQQAYDYLTMPACWHEWHAASLGTIPDTRAALGKDAAFEENIRTAGFRRRLHWRVTDAQRPAYWQATASMADGSRVRLRYEFAADGSGTLFTRTLDYAVQPLWLRAVDAVIGRWRIRRETALALGKLQQRFAQRGPV</sequence>
<dbReference type="Proteomes" id="UP000295293">
    <property type="component" value="Unassembled WGS sequence"/>
</dbReference>
<proteinExistence type="predicted"/>
<accession>A0A4R6YKX7</accession>
<gene>
    <name evidence="1" type="ORF">DFR29_12330</name>
</gene>
<dbReference type="AlphaFoldDB" id="A0A4R6YKX7"/>
<dbReference type="InterPro" id="IPR019587">
    <property type="entry name" value="Polyketide_cyclase/dehydratase"/>
</dbReference>
<protein>
    <submittedName>
        <fullName evidence="1">Polyketide cyclase/dehydrase/lipid transport protein</fullName>
    </submittedName>
</protein>
<dbReference type="EMBL" id="SNZH01000023">
    <property type="protein sequence ID" value="TDR37856.1"/>
    <property type="molecule type" value="Genomic_DNA"/>
</dbReference>
<evidence type="ECO:0000313" key="1">
    <source>
        <dbReference type="EMBL" id="TDR37856.1"/>
    </source>
</evidence>
<reference evidence="1 2" key="1">
    <citation type="submission" date="2019-03" db="EMBL/GenBank/DDBJ databases">
        <title>Genomic Encyclopedia of Type Strains, Phase IV (KMG-IV): sequencing the most valuable type-strain genomes for metagenomic binning, comparative biology and taxonomic classification.</title>
        <authorList>
            <person name="Goeker M."/>
        </authorList>
    </citation>
    <scope>NUCLEOTIDE SEQUENCE [LARGE SCALE GENOMIC DNA]</scope>
    <source>
        <strain evidence="1 2">DSM 21667</strain>
    </source>
</reference>
<dbReference type="RefSeq" id="WP_208113743.1">
    <property type="nucleotide sequence ID" value="NZ_SNZH01000023.1"/>
</dbReference>
<dbReference type="Gene3D" id="3.30.530.20">
    <property type="match status" value="1"/>
</dbReference>
<dbReference type="Pfam" id="PF10604">
    <property type="entry name" value="Polyketide_cyc2"/>
    <property type="match status" value="1"/>
</dbReference>
<dbReference type="CDD" id="cd07812">
    <property type="entry name" value="SRPBCC"/>
    <property type="match status" value="1"/>
</dbReference>
<dbReference type="InterPro" id="IPR023393">
    <property type="entry name" value="START-like_dom_sf"/>
</dbReference>
<name>A0A4R6YKX7_9GAMM</name>
<organism evidence="1 2">
    <name type="scientific">Tahibacter aquaticus</name>
    <dbReference type="NCBI Taxonomy" id="520092"/>
    <lineage>
        <taxon>Bacteria</taxon>
        <taxon>Pseudomonadati</taxon>
        <taxon>Pseudomonadota</taxon>
        <taxon>Gammaproteobacteria</taxon>
        <taxon>Lysobacterales</taxon>
        <taxon>Rhodanobacteraceae</taxon>
        <taxon>Tahibacter</taxon>
    </lineage>
</organism>
<evidence type="ECO:0000313" key="2">
    <source>
        <dbReference type="Proteomes" id="UP000295293"/>
    </source>
</evidence>
<comment type="caution">
    <text evidence="1">The sequence shown here is derived from an EMBL/GenBank/DDBJ whole genome shotgun (WGS) entry which is preliminary data.</text>
</comment>
<dbReference type="SUPFAM" id="SSF55961">
    <property type="entry name" value="Bet v1-like"/>
    <property type="match status" value="1"/>
</dbReference>